<keyword evidence="1" id="KW-0472">Membrane</keyword>
<organism evidence="2 3">
    <name type="scientific">Tanacetum coccineum</name>
    <dbReference type="NCBI Taxonomy" id="301880"/>
    <lineage>
        <taxon>Eukaryota</taxon>
        <taxon>Viridiplantae</taxon>
        <taxon>Streptophyta</taxon>
        <taxon>Embryophyta</taxon>
        <taxon>Tracheophyta</taxon>
        <taxon>Spermatophyta</taxon>
        <taxon>Magnoliopsida</taxon>
        <taxon>eudicotyledons</taxon>
        <taxon>Gunneridae</taxon>
        <taxon>Pentapetalae</taxon>
        <taxon>asterids</taxon>
        <taxon>campanulids</taxon>
        <taxon>Asterales</taxon>
        <taxon>Asteraceae</taxon>
        <taxon>Asteroideae</taxon>
        <taxon>Anthemideae</taxon>
        <taxon>Anthemidinae</taxon>
        <taxon>Tanacetum</taxon>
    </lineage>
</organism>
<dbReference type="Proteomes" id="UP001151760">
    <property type="component" value="Unassembled WGS sequence"/>
</dbReference>
<evidence type="ECO:0000313" key="3">
    <source>
        <dbReference type="Proteomes" id="UP001151760"/>
    </source>
</evidence>
<keyword evidence="1" id="KW-0812">Transmembrane</keyword>
<proteinExistence type="predicted"/>
<reference evidence="2" key="1">
    <citation type="journal article" date="2022" name="Int. J. Mol. Sci.">
        <title>Draft Genome of Tanacetum Coccineum: Genomic Comparison of Closely Related Tanacetum-Family Plants.</title>
        <authorList>
            <person name="Yamashiro T."/>
            <person name="Shiraishi A."/>
            <person name="Nakayama K."/>
            <person name="Satake H."/>
        </authorList>
    </citation>
    <scope>NUCLEOTIDE SEQUENCE</scope>
</reference>
<keyword evidence="3" id="KW-1185">Reference proteome</keyword>
<dbReference type="EMBL" id="BQNB010020161">
    <property type="protein sequence ID" value="GJT92984.1"/>
    <property type="molecule type" value="Genomic_DNA"/>
</dbReference>
<name>A0ABQ5HZY4_9ASTR</name>
<protein>
    <submittedName>
        <fullName evidence="2">Uncharacterized protein</fullName>
    </submittedName>
</protein>
<comment type="caution">
    <text evidence="2">The sequence shown here is derived from an EMBL/GenBank/DDBJ whole genome shotgun (WGS) entry which is preliminary data.</text>
</comment>
<accession>A0ABQ5HZY4</accession>
<feature type="transmembrane region" description="Helical" evidence="1">
    <location>
        <begin position="153"/>
        <end position="174"/>
    </location>
</feature>
<sequence length="204" mass="23814">MRSRVSFNRSTIGYRQGTLRVCITKPLVPALAHKDLFRTIEWSGIFLVLQIFRLTDKASSRRSTIQKSSFDIHLVDDHFLDRTEMWNCNDVIQRMIFGLSSEMICEWVPLQFLMLDWMICNVDVDDETLVDGALEIVVDKDVLVAIASAHRTWVLSEMIIIVPVLLFFTVYDYVFQQRRFVEEFSEQTFDEICQHLHSIQTSLG</sequence>
<evidence type="ECO:0000313" key="2">
    <source>
        <dbReference type="EMBL" id="GJT92984.1"/>
    </source>
</evidence>
<keyword evidence="1" id="KW-1133">Transmembrane helix</keyword>
<evidence type="ECO:0000256" key="1">
    <source>
        <dbReference type="SAM" id="Phobius"/>
    </source>
</evidence>
<gene>
    <name evidence="2" type="ORF">Tco_1081829</name>
</gene>
<reference evidence="2" key="2">
    <citation type="submission" date="2022-01" db="EMBL/GenBank/DDBJ databases">
        <authorList>
            <person name="Yamashiro T."/>
            <person name="Shiraishi A."/>
            <person name="Satake H."/>
            <person name="Nakayama K."/>
        </authorList>
    </citation>
    <scope>NUCLEOTIDE SEQUENCE</scope>
</reference>